<evidence type="ECO:0000256" key="1">
    <source>
        <dbReference type="SAM" id="MobiDB-lite"/>
    </source>
</evidence>
<accession>A0A7V9ACZ8</accession>
<evidence type="ECO:0000313" key="3">
    <source>
        <dbReference type="Proteomes" id="UP000542342"/>
    </source>
</evidence>
<feature type="compositionally biased region" description="Low complexity" evidence="1">
    <location>
        <begin position="130"/>
        <end position="145"/>
    </location>
</feature>
<gene>
    <name evidence="2" type="ORF">H0921_16830</name>
</gene>
<comment type="caution">
    <text evidence="2">The sequence shown here is derived from an EMBL/GenBank/DDBJ whole genome shotgun (WGS) entry which is preliminary data.</text>
</comment>
<proteinExistence type="predicted"/>
<dbReference type="Proteomes" id="UP000542342">
    <property type="component" value="Unassembled WGS sequence"/>
</dbReference>
<dbReference type="EMBL" id="JACEFB010000020">
    <property type="protein sequence ID" value="MBA2227826.1"/>
    <property type="molecule type" value="Genomic_DNA"/>
</dbReference>
<organism evidence="2 3">
    <name type="scientific">Thermogemmata fonticola</name>
    <dbReference type="NCBI Taxonomy" id="2755323"/>
    <lineage>
        <taxon>Bacteria</taxon>
        <taxon>Pseudomonadati</taxon>
        <taxon>Planctomycetota</taxon>
        <taxon>Planctomycetia</taxon>
        <taxon>Gemmatales</taxon>
        <taxon>Gemmataceae</taxon>
        <taxon>Thermogemmata</taxon>
    </lineage>
</organism>
<feature type="region of interest" description="Disordered" evidence="1">
    <location>
        <begin position="129"/>
        <end position="175"/>
    </location>
</feature>
<keyword evidence="3" id="KW-1185">Reference proteome</keyword>
<name>A0A7V9ACZ8_9BACT</name>
<evidence type="ECO:0000313" key="2">
    <source>
        <dbReference type="EMBL" id="MBA2227826.1"/>
    </source>
</evidence>
<dbReference type="AlphaFoldDB" id="A0A7V9ACZ8"/>
<sequence length="175" mass="19314">MQPLSPQEAVERLEEVLAHAWMVRTFLKHAEEIQGCPDMLAVPRTLFDTIRAVEPARQRGDLAAYLRRLQGKLAKLRRITQYYSEHYARFSPHTNYAMAALSLRGILRAMEDIFQRLDWEAVRQLPAVPPSRSAFPSAASSASSPAAPPASPSGSSPPSANPPSDPLDSLDIPEV</sequence>
<protein>
    <submittedName>
        <fullName evidence="2">Uncharacterized protein</fullName>
    </submittedName>
</protein>
<reference evidence="2 3" key="1">
    <citation type="submission" date="2020-07" db="EMBL/GenBank/DDBJ databases">
        <title>Thermogemmata thermophila gen. nov., sp. nov., a novel moderate thermophilic planctomycete from a Kamchatka hot spring.</title>
        <authorList>
            <person name="Elcheninov A.G."/>
            <person name="Podosokorskaya O.A."/>
            <person name="Kovaleva O.L."/>
            <person name="Novikov A."/>
            <person name="Bonch-Osmolovskaya E.A."/>
            <person name="Toshchakov S.V."/>
            <person name="Kublanov I.V."/>
        </authorList>
    </citation>
    <scope>NUCLEOTIDE SEQUENCE [LARGE SCALE GENOMIC DNA]</scope>
    <source>
        <strain evidence="2 3">2918</strain>
    </source>
</reference>